<dbReference type="EMBL" id="CP019630">
    <property type="protein sequence ID" value="AQQ05402.1"/>
    <property type="molecule type" value="Genomic_DNA"/>
</dbReference>
<keyword evidence="7" id="KW-1185">Reference proteome</keyword>
<keyword evidence="3" id="KW-0418">Kinase</keyword>
<dbReference type="PANTHER" id="PTHR37419">
    <property type="entry name" value="SERINE/THREONINE-PROTEIN KINASE TOXIN HIPA"/>
    <property type="match status" value="1"/>
</dbReference>
<dbReference type="Proteomes" id="UP000188174">
    <property type="component" value="Chromosome"/>
</dbReference>
<feature type="domain" description="HipA N-terminal subdomain 1" evidence="5">
    <location>
        <begin position="5"/>
        <end position="115"/>
    </location>
</feature>
<evidence type="ECO:0000313" key="6">
    <source>
        <dbReference type="EMBL" id="AQQ05402.1"/>
    </source>
</evidence>
<dbReference type="PANTHER" id="PTHR37419:SF8">
    <property type="entry name" value="TOXIN YJJJ"/>
    <property type="match status" value="1"/>
</dbReference>
<evidence type="ECO:0000256" key="2">
    <source>
        <dbReference type="ARBA" id="ARBA00022679"/>
    </source>
</evidence>
<dbReference type="RefSeq" id="WP_077292077.1">
    <property type="nucleotide sequence ID" value="NZ_CP019630.1"/>
</dbReference>
<dbReference type="Gene3D" id="1.10.1070.20">
    <property type="match status" value="1"/>
</dbReference>
<evidence type="ECO:0000259" key="5">
    <source>
        <dbReference type="Pfam" id="PF13657"/>
    </source>
</evidence>
<evidence type="ECO:0000313" key="7">
    <source>
        <dbReference type="Proteomes" id="UP000188174"/>
    </source>
</evidence>
<name>A0ABM6I4W1_9HYPH</name>
<dbReference type="Pfam" id="PF13657">
    <property type="entry name" value="Couple_hipA"/>
    <property type="match status" value="1"/>
</dbReference>
<sequence length="439" mass="48906">MTTAIVRLWGRDIGAVSWDADGAIGNFEYDPVFRSSGIEISPLTMPLSDRIYNFPALPRPTYHGLPGLLADSLPDDFGNALINAWLARQGRTPDTFNPVERLCYTGARGMGALEYQPAIGPVGDRSVDVDVAALVELASEILTKRNNLQGSFLPDDREGTLRDILRVGTSAGGARAKAIIAWNDQTGEVRSGQVSAGEGFSYWLIKFDGVSGNRDKELEDPAGYGLIEYAYYRMAKEAGIQMSECRLLKEGGRNHFMTRRFDRTETGGKFHMQSLCAMEHFDFKRAGAYSYEQALQTIRKLGLPIEAVEEQFRRMAFNIIARNQDDHVKNIAFLMDRSGSWSLSPAFDVTYSYNPSGDWTSSHQMTLNGKRDRFVMADFEACARLASMKRGRAREIVGQVHEAVQHWPAIAEETGIDAHRIQDIRSNQRLDIAESGECP</sequence>
<protein>
    <submittedName>
        <fullName evidence="6">Toxin HipA</fullName>
    </submittedName>
</protein>
<feature type="domain" description="HipA-like C-terminal" evidence="4">
    <location>
        <begin position="169"/>
        <end position="407"/>
    </location>
</feature>
<gene>
    <name evidence="6" type="ORF">B0E33_19000</name>
</gene>
<evidence type="ECO:0000259" key="4">
    <source>
        <dbReference type="Pfam" id="PF07804"/>
    </source>
</evidence>
<dbReference type="InterPro" id="IPR012893">
    <property type="entry name" value="HipA-like_C"/>
</dbReference>
<proteinExistence type="inferred from homology"/>
<reference evidence="6 7" key="1">
    <citation type="submission" date="2017-02" db="EMBL/GenBank/DDBJ databases">
        <authorList>
            <person name="Jeong S."/>
        </authorList>
    </citation>
    <scope>NUCLEOTIDE SEQUENCE [LARGE SCALE GENOMIC DNA]</scope>
    <source>
        <strain evidence="6 7">RMAR6-6</strain>
    </source>
</reference>
<organism evidence="6 7">
    <name type="scientific">Roseibium algicola</name>
    <dbReference type="NCBI Taxonomy" id="2857014"/>
    <lineage>
        <taxon>Bacteria</taxon>
        <taxon>Pseudomonadati</taxon>
        <taxon>Pseudomonadota</taxon>
        <taxon>Alphaproteobacteria</taxon>
        <taxon>Hyphomicrobiales</taxon>
        <taxon>Stappiaceae</taxon>
        <taxon>Roseibium</taxon>
    </lineage>
</organism>
<dbReference type="InterPro" id="IPR017508">
    <property type="entry name" value="HipA_N1"/>
</dbReference>
<keyword evidence="2" id="KW-0808">Transferase</keyword>
<comment type="similarity">
    <text evidence="1">Belongs to the HipA Ser/Thr kinase family.</text>
</comment>
<evidence type="ECO:0000256" key="1">
    <source>
        <dbReference type="ARBA" id="ARBA00010164"/>
    </source>
</evidence>
<dbReference type="Pfam" id="PF07804">
    <property type="entry name" value="HipA_C"/>
    <property type="match status" value="1"/>
</dbReference>
<accession>A0ABM6I4W1</accession>
<evidence type="ECO:0000256" key="3">
    <source>
        <dbReference type="ARBA" id="ARBA00022777"/>
    </source>
</evidence>
<dbReference type="InterPro" id="IPR052028">
    <property type="entry name" value="HipA_Ser/Thr_kinase"/>
</dbReference>